<dbReference type="Pfam" id="PF00171">
    <property type="entry name" value="Aldedh"/>
    <property type="match status" value="1"/>
</dbReference>
<organism evidence="6 7">
    <name type="scientific">Mariniphaga sediminis</name>
    <dbReference type="NCBI Taxonomy" id="1628158"/>
    <lineage>
        <taxon>Bacteria</taxon>
        <taxon>Pseudomonadati</taxon>
        <taxon>Bacteroidota</taxon>
        <taxon>Bacteroidia</taxon>
        <taxon>Marinilabiliales</taxon>
        <taxon>Prolixibacteraceae</taxon>
        <taxon>Mariniphaga</taxon>
    </lineage>
</organism>
<dbReference type="InterPro" id="IPR015590">
    <property type="entry name" value="Aldehyde_DH_dom"/>
</dbReference>
<dbReference type="OrthoDB" id="9762913at2"/>
<dbReference type="FunFam" id="3.40.309.10:FF:000009">
    <property type="entry name" value="Aldehyde dehydrogenase A"/>
    <property type="match status" value="1"/>
</dbReference>
<dbReference type="AlphaFoldDB" id="A0A399CW60"/>
<evidence type="ECO:0000313" key="7">
    <source>
        <dbReference type="Proteomes" id="UP000266441"/>
    </source>
</evidence>
<dbReference type="GO" id="GO:0016620">
    <property type="term" value="F:oxidoreductase activity, acting on the aldehyde or oxo group of donors, NAD or NADP as acceptor"/>
    <property type="evidence" value="ECO:0007669"/>
    <property type="project" value="InterPro"/>
</dbReference>
<reference evidence="6 7" key="1">
    <citation type="journal article" date="2015" name="Int. J. Syst. Evol. Microbiol.">
        <title>Mariniphaga sediminis sp. nov., isolated from coastal sediment.</title>
        <authorList>
            <person name="Wang F.Q."/>
            <person name="Shen Q.Y."/>
            <person name="Chen G.J."/>
            <person name="Du Z.J."/>
        </authorList>
    </citation>
    <scope>NUCLEOTIDE SEQUENCE [LARGE SCALE GENOMIC DNA]</scope>
    <source>
        <strain evidence="6 7">SY21</strain>
    </source>
</reference>
<dbReference type="PANTHER" id="PTHR11699">
    <property type="entry name" value="ALDEHYDE DEHYDROGENASE-RELATED"/>
    <property type="match status" value="1"/>
</dbReference>
<dbReference type="Gene3D" id="3.40.309.10">
    <property type="entry name" value="Aldehyde Dehydrogenase, Chain A, domain 2"/>
    <property type="match status" value="1"/>
</dbReference>
<accession>A0A399CW60</accession>
<dbReference type="InterPro" id="IPR029510">
    <property type="entry name" value="Ald_DH_CS_GLU"/>
</dbReference>
<dbReference type="InterPro" id="IPR016163">
    <property type="entry name" value="Ald_DH_C"/>
</dbReference>
<evidence type="ECO:0000256" key="1">
    <source>
        <dbReference type="ARBA" id="ARBA00009986"/>
    </source>
</evidence>
<keyword evidence="7" id="KW-1185">Reference proteome</keyword>
<proteinExistence type="inferred from homology"/>
<feature type="domain" description="Aldehyde dehydrogenase" evidence="5">
    <location>
        <begin position="12"/>
        <end position="478"/>
    </location>
</feature>
<protein>
    <submittedName>
        <fullName evidence="6">Aldehyde dehydrogenase family protein</fullName>
    </submittedName>
</protein>
<evidence type="ECO:0000256" key="3">
    <source>
        <dbReference type="PROSITE-ProRule" id="PRU10007"/>
    </source>
</evidence>
<dbReference type="EMBL" id="QWET01000014">
    <property type="protein sequence ID" value="RIH63985.1"/>
    <property type="molecule type" value="Genomic_DNA"/>
</dbReference>
<sequence length="484" mass="52189">MDIHNNFINGRWVPSVEGKTYPQKNPADLTIVTGIWQESGVKDVKNAVDSAQQAFKNWSSLTIYKRAEYLKVALTLMRERANKIAEILTAENGKTLAESKTEINSAIKEMDFQINEGLYRPGEVVPSAQEGVMAYSIRRPLGVVGVIAPWNFPFNVPARKCVPALISGNTCVLKPAYLTPGTGAAFVRLFEDAGLPEGVLNFVTGNGSVAGNALVTSPNVKAISFTGSTNVGMGIQKAVAENLVRTQLEMGGKNAMVVLSDAALKKAAKEASRAAFACSGQWCTSTSRVIVEQSVLEEFLSMLMENVKKIRVGNGAVSNAGMGPVCGEAQLKSVLEDIEKGKSEGAKILYGGNRLETGDYKNGCFIEPTIFTEVTPDMYIAREEIFGPVLSVMAVADFEQAIAVANSVKYGLSSSIFTNDLQKAHMFIEQTDVGMTHVNMSTAYKEPQLSFGGVKLSGFGIPEAGHTGIEFFTEHKVIYIKNNP</sequence>
<dbReference type="InterPro" id="IPR016161">
    <property type="entry name" value="Ald_DH/histidinol_DH"/>
</dbReference>
<gene>
    <name evidence="6" type="ORF">D1164_16765</name>
</gene>
<dbReference type="Proteomes" id="UP000266441">
    <property type="component" value="Unassembled WGS sequence"/>
</dbReference>
<evidence type="ECO:0000259" key="5">
    <source>
        <dbReference type="Pfam" id="PF00171"/>
    </source>
</evidence>
<name>A0A399CW60_9BACT</name>
<evidence type="ECO:0000256" key="4">
    <source>
        <dbReference type="RuleBase" id="RU003345"/>
    </source>
</evidence>
<dbReference type="SUPFAM" id="SSF53720">
    <property type="entry name" value="ALDH-like"/>
    <property type="match status" value="1"/>
</dbReference>
<dbReference type="InterPro" id="IPR016162">
    <property type="entry name" value="Ald_DH_N"/>
</dbReference>
<comment type="similarity">
    <text evidence="1 4">Belongs to the aldehyde dehydrogenase family.</text>
</comment>
<comment type="caution">
    <text evidence="6">The sequence shown here is derived from an EMBL/GenBank/DDBJ whole genome shotgun (WGS) entry which is preliminary data.</text>
</comment>
<evidence type="ECO:0000256" key="2">
    <source>
        <dbReference type="ARBA" id="ARBA00023002"/>
    </source>
</evidence>
<keyword evidence="2 4" id="KW-0560">Oxidoreductase</keyword>
<evidence type="ECO:0000313" key="6">
    <source>
        <dbReference type="EMBL" id="RIH63985.1"/>
    </source>
</evidence>
<dbReference type="Gene3D" id="3.40.605.10">
    <property type="entry name" value="Aldehyde Dehydrogenase, Chain A, domain 1"/>
    <property type="match status" value="1"/>
</dbReference>
<dbReference type="FunFam" id="3.40.605.10:FF:000007">
    <property type="entry name" value="NAD/NADP-dependent betaine aldehyde dehydrogenase"/>
    <property type="match status" value="1"/>
</dbReference>
<dbReference type="PROSITE" id="PS00687">
    <property type="entry name" value="ALDEHYDE_DEHYDR_GLU"/>
    <property type="match status" value="1"/>
</dbReference>
<dbReference type="RefSeq" id="WP_119351047.1">
    <property type="nucleotide sequence ID" value="NZ_QWET01000014.1"/>
</dbReference>
<feature type="active site" evidence="3">
    <location>
        <position position="249"/>
    </location>
</feature>